<proteinExistence type="inferred from homology"/>
<comment type="caution">
    <text evidence="3">The sequence shown here is derived from an EMBL/GenBank/DDBJ whole genome shotgun (WGS) entry which is preliminary data.</text>
</comment>
<evidence type="ECO:0000313" key="4">
    <source>
        <dbReference type="Proteomes" id="UP001500908"/>
    </source>
</evidence>
<reference evidence="4" key="1">
    <citation type="journal article" date="2019" name="Int. J. Syst. Evol. Microbiol.">
        <title>The Global Catalogue of Microorganisms (GCM) 10K type strain sequencing project: providing services to taxonomists for standard genome sequencing and annotation.</title>
        <authorList>
            <consortium name="The Broad Institute Genomics Platform"/>
            <consortium name="The Broad Institute Genome Sequencing Center for Infectious Disease"/>
            <person name="Wu L."/>
            <person name="Ma J."/>
        </authorList>
    </citation>
    <scope>NUCLEOTIDE SEQUENCE [LARGE SCALE GENOMIC DNA]</scope>
    <source>
        <strain evidence="4">JCM 17137</strain>
    </source>
</reference>
<dbReference type="PANTHER" id="PTHR11786">
    <property type="entry name" value="N-HYDROXYARYLAMINE O-ACETYLTRANSFERASE"/>
    <property type="match status" value="1"/>
</dbReference>
<dbReference type="PRINTS" id="PR01543">
    <property type="entry name" value="ANATRNSFRASE"/>
</dbReference>
<dbReference type="EMBL" id="BAABDD010000052">
    <property type="protein sequence ID" value="GAA3766350.1"/>
    <property type="molecule type" value="Genomic_DNA"/>
</dbReference>
<evidence type="ECO:0000313" key="3">
    <source>
        <dbReference type="EMBL" id="GAA3766350.1"/>
    </source>
</evidence>
<comment type="similarity">
    <text evidence="1 2">Belongs to the arylamine N-acetyltransferase family.</text>
</comment>
<gene>
    <name evidence="3" type="ORF">GCM10022402_49430</name>
</gene>
<dbReference type="SUPFAM" id="SSF54001">
    <property type="entry name" value="Cysteine proteinases"/>
    <property type="match status" value="1"/>
</dbReference>
<sequence length="279" mass="30659">MSPDLWQTDELDLDAYLARIGVAGSLPPDDTTLARLHEAHASTIPFENLDVVLGHGVSLHLPDIVAKLVARRRGGYCFEHMLLFTAALERLGFTVARLLARVFPDAEDQRAAIRTHMTAVVYTESGAWLSDVGFGASTLAPIRLAEGAILHQAGASYRIDRSGSLWTLSTQRDDAPSSALHAFTLEPQRPSDYEVANHYTATHPNSPFVERPVVIRPTPVGQHRLHDDRLTLAGPEGPAPPRRIDRCALPGVLREVFGIVLSEDDIDRLRQLPVFEESS</sequence>
<dbReference type="Gene3D" id="2.40.128.150">
    <property type="entry name" value="Cysteine proteinases"/>
    <property type="match status" value="1"/>
</dbReference>
<dbReference type="InterPro" id="IPR001447">
    <property type="entry name" value="Arylamine_N-AcTrfase"/>
</dbReference>
<accession>A0ABP7GKN4</accession>
<dbReference type="Gene3D" id="3.30.2140.10">
    <property type="entry name" value="Arylamine N-acetyltransferase"/>
    <property type="match status" value="1"/>
</dbReference>
<name>A0ABP7GKN4_9ACTN</name>
<evidence type="ECO:0000256" key="2">
    <source>
        <dbReference type="RuleBase" id="RU003452"/>
    </source>
</evidence>
<protein>
    <submittedName>
        <fullName evidence="3">Arylamine N-acetyltransferase</fullName>
    </submittedName>
</protein>
<dbReference type="Pfam" id="PF00797">
    <property type="entry name" value="Acetyltransf_2"/>
    <property type="match status" value="1"/>
</dbReference>
<dbReference type="PANTHER" id="PTHR11786:SF0">
    <property type="entry name" value="ARYLAMINE N-ACETYLTRANSFERASE 4-RELATED"/>
    <property type="match status" value="1"/>
</dbReference>
<dbReference type="RefSeq" id="WP_344977385.1">
    <property type="nucleotide sequence ID" value="NZ_BAABDD010000052.1"/>
</dbReference>
<organism evidence="3 4">
    <name type="scientific">Salinactinospora qingdaonensis</name>
    <dbReference type="NCBI Taxonomy" id="702744"/>
    <lineage>
        <taxon>Bacteria</taxon>
        <taxon>Bacillati</taxon>
        <taxon>Actinomycetota</taxon>
        <taxon>Actinomycetes</taxon>
        <taxon>Streptosporangiales</taxon>
        <taxon>Nocardiopsidaceae</taxon>
        <taxon>Salinactinospora</taxon>
    </lineage>
</organism>
<dbReference type="Proteomes" id="UP001500908">
    <property type="component" value="Unassembled WGS sequence"/>
</dbReference>
<evidence type="ECO:0000256" key="1">
    <source>
        <dbReference type="ARBA" id="ARBA00006547"/>
    </source>
</evidence>
<dbReference type="InterPro" id="IPR038765">
    <property type="entry name" value="Papain-like_cys_pep_sf"/>
</dbReference>
<keyword evidence="4" id="KW-1185">Reference proteome</keyword>